<evidence type="ECO:0000259" key="1">
    <source>
        <dbReference type="SMART" id="SM00842"/>
    </source>
</evidence>
<keyword evidence="3" id="KW-1185">Reference proteome</keyword>
<dbReference type="PANTHER" id="PTHR32432">
    <property type="entry name" value="CELL DIVISION PROTEIN FTSA-RELATED"/>
    <property type="match status" value="1"/>
</dbReference>
<dbReference type="InterPro" id="IPR043129">
    <property type="entry name" value="ATPase_NBD"/>
</dbReference>
<dbReference type="Pfam" id="PF14450">
    <property type="entry name" value="FtsA"/>
    <property type="match status" value="1"/>
</dbReference>
<dbReference type="InterPro" id="IPR050696">
    <property type="entry name" value="FtsA/MreB"/>
</dbReference>
<dbReference type="AlphaFoldDB" id="A0A926D1T0"/>
<dbReference type="EMBL" id="JACRSO010000005">
    <property type="protein sequence ID" value="MBC8529906.1"/>
    <property type="molecule type" value="Genomic_DNA"/>
</dbReference>
<dbReference type="GO" id="GO:0009898">
    <property type="term" value="C:cytoplasmic side of plasma membrane"/>
    <property type="evidence" value="ECO:0007669"/>
    <property type="project" value="TreeGrafter"/>
</dbReference>
<gene>
    <name evidence="2" type="ORF">H8699_10745</name>
</gene>
<feature type="domain" description="SHS2" evidence="1">
    <location>
        <begin position="13"/>
        <end position="198"/>
    </location>
</feature>
<dbReference type="PANTHER" id="PTHR32432:SF4">
    <property type="entry name" value="CELL DIVISION PROTEIN FTSA"/>
    <property type="match status" value="1"/>
</dbReference>
<proteinExistence type="predicted"/>
<reference evidence="2" key="1">
    <citation type="submission" date="2020-08" db="EMBL/GenBank/DDBJ databases">
        <title>Genome public.</title>
        <authorList>
            <person name="Liu C."/>
            <person name="Sun Q."/>
        </authorList>
    </citation>
    <scope>NUCLEOTIDE SEQUENCE</scope>
    <source>
        <strain evidence="2">NSJ-44</strain>
    </source>
</reference>
<sequence>MRKEGEAGVDHGAAVLDFGSSKVICAYGTGAPGRAVQIRGANAVYYRDFAIGRDSASPQSWQVAAAQAVERTQARAGVSFDRAYLVLPGPYSRVTCLNASASVTGERVTPRDMRTVLDQAASLYQPDRYAVAHRTPMYYTLDSGEKLLDPAGAVSGHLRVRAALTLADRFFVQRVGAVMDALGLETAGFVPSALGQALKLIPAQVRDGLCILLDAGYHESCVSLVYADSVIFSSTIPVGGWHMATDLALQLNISLAQAERIKRRFAFGLDPEAPDSAILVQVAGGRVSRFDYGAVCAIIEARAMEIVQEAMRAVALSGYTVGADKPLVVTGGAIAPLRGAKAWCADVTGRKVSMPIPVGAVLNTPMDTAAVGGLHLALQQTEDPEKEERSSLFHKLIRKRF</sequence>
<accession>A0A926D1T0</accession>
<dbReference type="Gene3D" id="3.30.420.40">
    <property type="match status" value="1"/>
</dbReference>
<dbReference type="SUPFAM" id="SSF53067">
    <property type="entry name" value="Actin-like ATPase domain"/>
    <property type="match status" value="2"/>
</dbReference>
<dbReference type="Proteomes" id="UP000654279">
    <property type="component" value="Unassembled WGS sequence"/>
</dbReference>
<dbReference type="GO" id="GO:0032153">
    <property type="term" value="C:cell division site"/>
    <property type="evidence" value="ECO:0007669"/>
    <property type="project" value="TreeGrafter"/>
</dbReference>
<dbReference type="SMART" id="SM00842">
    <property type="entry name" value="FtsA"/>
    <property type="match status" value="1"/>
</dbReference>
<dbReference type="Pfam" id="PF02491">
    <property type="entry name" value="SHS2_FTSA"/>
    <property type="match status" value="1"/>
</dbReference>
<dbReference type="GO" id="GO:0051301">
    <property type="term" value="P:cell division"/>
    <property type="evidence" value="ECO:0007669"/>
    <property type="project" value="InterPro"/>
</dbReference>
<evidence type="ECO:0000313" key="2">
    <source>
        <dbReference type="EMBL" id="MBC8529906.1"/>
    </source>
</evidence>
<organism evidence="2 3">
    <name type="scientific">Luoshenia tenuis</name>
    <dbReference type="NCBI Taxonomy" id="2763654"/>
    <lineage>
        <taxon>Bacteria</taxon>
        <taxon>Bacillati</taxon>
        <taxon>Bacillota</taxon>
        <taxon>Clostridia</taxon>
        <taxon>Christensenellales</taxon>
        <taxon>Christensenellaceae</taxon>
        <taxon>Luoshenia</taxon>
    </lineage>
</organism>
<protein>
    <recommendedName>
        <fullName evidence="1">SHS2 domain-containing protein</fullName>
    </recommendedName>
</protein>
<dbReference type="RefSeq" id="WP_249285687.1">
    <property type="nucleotide sequence ID" value="NZ_JACRSO010000005.1"/>
</dbReference>
<evidence type="ECO:0000313" key="3">
    <source>
        <dbReference type="Proteomes" id="UP000654279"/>
    </source>
</evidence>
<dbReference type="InterPro" id="IPR003494">
    <property type="entry name" value="SHS2_FtsA"/>
</dbReference>
<name>A0A926D1T0_9FIRM</name>
<comment type="caution">
    <text evidence="2">The sequence shown here is derived from an EMBL/GenBank/DDBJ whole genome shotgun (WGS) entry which is preliminary data.</text>
</comment>